<dbReference type="InterPro" id="IPR016053">
    <property type="entry name" value="Haem_Oase-like"/>
</dbReference>
<dbReference type="EMBL" id="NCDQ01000411">
    <property type="protein sequence ID" value="OYW99313.1"/>
    <property type="molecule type" value="Genomic_DNA"/>
</dbReference>
<name>A0A258CVC6_CAUVI</name>
<organism evidence="1 2">
    <name type="scientific">Caulobacter vibrioides</name>
    <name type="common">Caulobacter crescentus</name>
    <dbReference type="NCBI Taxonomy" id="155892"/>
    <lineage>
        <taxon>Bacteria</taxon>
        <taxon>Pseudomonadati</taxon>
        <taxon>Pseudomonadota</taxon>
        <taxon>Alphaproteobacteria</taxon>
        <taxon>Caulobacterales</taxon>
        <taxon>Caulobacteraceae</taxon>
        <taxon>Caulobacter</taxon>
    </lineage>
</organism>
<dbReference type="Pfam" id="PF01126">
    <property type="entry name" value="Heme_oxygenase"/>
    <property type="match status" value="1"/>
</dbReference>
<dbReference type="Gene3D" id="1.20.910.10">
    <property type="entry name" value="Heme oxygenase-like"/>
    <property type="match status" value="1"/>
</dbReference>
<accession>A0A258CVC6</accession>
<proteinExistence type="predicted"/>
<dbReference type="SUPFAM" id="SSF48613">
    <property type="entry name" value="Heme oxygenase-like"/>
    <property type="match status" value="1"/>
</dbReference>
<sequence length="183" mass="19576">MTLRTTLRAATRQDHDRVDQLGGAFDLARQDDYQAFLLAHAAVLPALELDLDAAPAQHLPPAWPQRRRSGALAADLALLGLSPPPSTITVTLEDRATRLGALYVLEGSRLGGAILRRRLLTSQPGAPDGYLAHGEGLGHWRSFVDWLDVQTVDAAETRAAIGGARQVFGAFALAFQGAPALVR</sequence>
<gene>
    <name evidence="1" type="ORF">B7Z12_18300</name>
</gene>
<protein>
    <recommendedName>
        <fullName evidence="3">Heme oxygenase</fullName>
    </recommendedName>
</protein>
<dbReference type="AlphaFoldDB" id="A0A258CVC6"/>
<dbReference type="CDD" id="cd19166">
    <property type="entry name" value="HemeO-bac"/>
    <property type="match status" value="1"/>
</dbReference>
<dbReference type="InterPro" id="IPR016084">
    <property type="entry name" value="Haem_Oase-like_multi-hlx"/>
</dbReference>
<dbReference type="GO" id="GO:0004392">
    <property type="term" value="F:heme oxygenase (decyclizing) activity"/>
    <property type="evidence" value="ECO:0007669"/>
    <property type="project" value="InterPro"/>
</dbReference>
<dbReference type="GO" id="GO:0006788">
    <property type="term" value="P:heme oxidation"/>
    <property type="evidence" value="ECO:0007669"/>
    <property type="project" value="InterPro"/>
</dbReference>
<comment type="caution">
    <text evidence="1">The sequence shown here is derived from an EMBL/GenBank/DDBJ whole genome shotgun (WGS) entry which is preliminary data.</text>
</comment>
<evidence type="ECO:0008006" key="3">
    <source>
        <dbReference type="Google" id="ProtNLM"/>
    </source>
</evidence>
<dbReference type="Proteomes" id="UP000215616">
    <property type="component" value="Unassembled WGS sequence"/>
</dbReference>
<reference evidence="1 2" key="1">
    <citation type="submission" date="2017-03" db="EMBL/GenBank/DDBJ databases">
        <title>Lifting the veil on microbial sulfur biogeochemistry in mining wastewaters.</title>
        <authorList>
            <person name="Kantor R.S."/>
            <person name="Colenbrander Nelson T."/>
            <person name="Marshall S."/>
            <person name="Bennett D."/>
            <person name="Apte S."/>
            <person name="Camacho D."/>
            <person name="Thomas B.C."/>
            <person name="Warren L.A."/>
            <person name="Banfield J.F."/>
        </authorList>
    </citation>
    <scope>NUCLEOTIDE SEQUENCE [LARGE SCALE GENOMIC DNA]</scope>
    <source>
        <strain evidence="1">32-67-7</strain>
    </source>
</reference>
<evidence type="ECO:0000313" key="1">
    <source>
        <dbReference type="EMBL" id="OYW99313.1"/>
    </source>
</evidence>
<evidence type="ECO:0000313" key="2">
    <source>
        <dbReference type="Proteomes" id="UP000215616"/>
    </source>
</evidence>